<feature type="region of interest" description="Disordered" evidence="1">
    <location>
        <begin position="23"/>
        <end position="114"/>
    </location>
</feature>
<sequence length="180" mass="19623">MGDVSSEPTMEEILSSIKRVIEESESAPAAARSRRAARTTSARDAERDLDRDIDEVLELHERVPFPAADALPPREVVRPEPPIAADAPAPRAPELRTPGPRPAPRSESILSANAAEASRGPLEALSRLIVKPDVAGSDTLEGMVREMLRPMLREWLDAQLPQIVETMVAREIARISDRGA</sequence>
<keyword evidence="3" id="KW-1185">Reference proteome</keyword>
<evidence type="ECO:0000313" key="3">
    <source>
        <dbReference type="Proteomes" id="UP001055580"/>
    </source>
</evidence>
<feature type="compositionally biased region" description="Basic and acidic residues" evidence="1">
    <location>
        <begin position="41"/>
        <end position="50"/>
    </location>
</feature>
<dbReference type="Pfam" id="PF10691">
    <property type="entry name" value="DUF2497"/>
    <property type="match status" value="1"/>
</dbReference>
<accession>A0ABY4TW90</accession>
<proteinExistence type="predicted"/>
<dbReference type="EMBL" id="CP098401">
    <property type="protein sequence ID" value="URW76679.1"/>
    <property type="molecule type" value="Genomic_DNA"/>
</dbReference>
<name>A0ABY4TW90_9SPHN</name>
<evidence type="ECO:0000256" key="1">
    <source>
        <dbReference type="SAM" id="MobiDB-lite"/>
    </source>
</evidence>
<protein>
    <submittedName>
        <fullName evidence="2">DUF2497 domain-containing protein</fullName>
    </submittedName>
</protein>
<gene>
    <name evidence="2" type="ORF">M9980_05570</name>
</gene>
<dbReference type="InterPro" id="IPR019632">
    <property type="entry name" value="DUF2497"/>
</dbReference>
<reference evidence="2" key="1">
    <citation type="submission" date="2022-05" db="EMBL/GenBank/DDBJ databases">
        <title>Sphingomonas sp. strain RMG20 Genome sequencing and assembly.</title>
        <authorList>
            <person name="Kim I."/>
        </authorList>
    </citation>
    <scope>NUCLEOTIDE SEQUENCE</scope>
    <source>
        <strain evidence="2">RMG20</strain>
    </source>
</reference>
<dbReference type="Proteomes" id="UP001055580">
    <property type="component" value="Chromosome"/>
</dbReference>
<evidence type="ECO:0000313" key="2">
    <source>
        <dbReference type="EMBL" id="URW76679.1"/>
    </source>
</evidence>
<organism evidence="2 3">
    <name type="scientific">Sphingomonas donggukensis</name>
    <dbReference type="NCBI Taxonomy" id="2949093"/>
    <lineage>
        <taxon>Bacteria</taxon>
        <taxon>Pseudomonadati</taxon>
        <taxon>Pseudomonadota</taxon>
        <taxon>Alphaproteobacteria</taxon>
        <taxon>Sphingomonadales</taxon>
        <taxon>Sphingomonadaceae</taxon>
        <taxon>Sphingomonas</taxon>
    </lineage>
</organism>
<dbReference type="RefSeq" id="WP_250754301.1">
    <property type="nucleotide sequence ID" value="NZ_CP098401.1"/>
</dbReference>